<gene>
    <name evidence="1" type="ORF">SDC9_179251</name>
</gene>
<protein>
    <submittedName>
        <fullName evidence="1">Uncharacterized protein</fullName>
    </submittedName>
</protein>
<name>A0A645GZX3_9ZZZZ</name>
<reference evidence="1" key="1">
    <citation type="submission" date="2019-08" db="EMBL/GenBank/DDBJ databases">
        <authorList>
            <person name="Kucharzyk K."/>
            <person name="Murdoch R.W."/>
            <person name="Higgins S."/>
            <person name="Loffler F."/>
        </authorList>
    </citation>
    <scope>NUCLEOTIDE SEQUENCE</scope>
</reference>
<dbReference type="AlphaFoldDB" id="A0A645GZX3"/>
<evidence type="ECO:0000313" key="1">
    <source>
        <dbReference type="EMBL" id="MPN31776.1"/>
    </source>
</evidence>
<accession>A0A645GZX3</accession>
<comment type="caution">
    <text evidence="1">The sequence shown here is derived from an EMBL/GenBank/DDBJ whole genome shotgun (WGS) entry which is preliminary data.</text>
</comment>
<sequence>MNAVGELARARGERLLGAVHIQRQANDDLIRLPLFEQAFDQVPVRRTVLRFNRGQGARCTGYSLTNRHADTFGTKIKGQ</sequence>
<dbReference type="EMBL" id="VSSQ01083450">
    <property type="protein sequence ID" value="MPN31776.1"/>
    <property type="molecule type" value="Genomic_DNA"/>
</dbReference>
<proteinExistence type="predicted"/>
<organism evidence="1">
    <name type="scientific">bioreactor metagenome</name>
    <dbReference type="NCBI Taxonomy" id="1076179"/>
    <lineage>
        <taxon>unclassified sequences</taxon>
        <taxon>metagenomes</taxon>
        <taxon>ecological metagenomes</taxon>
    </lineage>
</organism>